<gene>
    <name evidence="2" type="ORF">HJG63_009838</name>
</gene>
<sequence>MGFCHLSSLLGTKCPVSCSSFASAVDLGSGHSAWCGQYIKCNSRPRSETMVHSVFSAFSVWSPRPRPPPRGLPCPSSCDLARLPGASLSSAAPQPVPAHSTSHPGPAPPRHKEPASLGERHRTRSWWPSCCQVS</sequence>
<protein>
    <submittedName>
        <fullName evidence="2">Uncharacterized protein</fullName>
    </submittedName>
</protein>
<evidence type="ECO:0000313" key="2">
    <source>
        <dbReference type="EMBL" id="KAF6397193.1"/>
    </source>
</evidence>
<reference evidence="2 3" key="1">
    <citation type="journal article" date="2020" name="Nature">
        <title>Six reference-quality genomes reveal evolution of bat adaptations.</title>
        <authorList>
            <person name="Jebb D."/>
            <person name="Huang Z."/>
            <person name="Pippel M."/>
            <person name="Hughes G.M."/>
            <person name="Lavrichenko K."/>
            <person name="Devanna P."/>
            <person name="Winkler S."/>
            <person name="Jermiin L.S."/>
            <person name="Skirmuntt E.C."/>
            <person name="Katzourakis A."/>
            <person name="Burkitt-Gray L."/>
            <person name="Ray D.A."/>
            <person name="Sullivan K.A.M."/>
            <person name="Roscito J.G."/>
            <person name="Kirilenko B.M."/>
            <person name="Davalos L.M."/>
            <person name="Corthals A.P."/>
            <person name="Power M.L."/>
            <person name="Jones G."/>
            <person name="Ransome R.D."/>
            <person name="Dechmann D.K.N."/>
            <person name="Locatelli A.G."/>
            <person name="Puechmaille S.J."/>
            <person name="Fedrigo O."/>
            <person name="Jarvis E.D."/>
            <person name="Hiller M."/>
            <person name="Vernes S.C."/>
            <person name="Myers E.W."/>
            <person name="Teeling E.C."/>
        </authorList>
    </citation>
    <scope>NUCLEOTIDE SEQUENCE [LARGE SCALE GENOMIC DNA]</scope>
    <source>
        <strain evidence="2">MRouAeg1</strain>
        <tissue evidence="2">Muscle</tissue>
    </source>
</reference>
<evidence type="ECO:0000256" key="1">
    <source>
        <dbReference type="SAM" id="MobiDB-lite"/>
    </source>
</evidence>
<name>A0A7J8BEE6_ROUAE</name>
<accession>A0A7J8BEE6</accession>
<dbReference type="AlphaFoldDB" id="A0A7J8BEE6"/>
<dbReference type="Proteomes" id="UP000593571">
    <property type="component" value="Unassembled WGS sequence"/>
</dbReference>
<comment type="caution">
    <text evidence="2">The sequence shown here is derived from an EMBL/GenBank/DDBJ whole genome shotgun (WGS) entry which is preliminary data.</text>
</comment>
<evidence type="ECO:0000313" key="3">
    <source>
        <dbReference type="Proteomes" id="UP000593571"/>
    </source>
</evidence>
<feature type="region of interest" description="Disordered" evidence="1">
    <location>
        <begin position="85"/>
        <end position="134"/>
    </location>
</feature>
<dbReference type="EMBL" id="JACASE010000017">
    <property type="protein sequence ID" value="KAF6397193.1"/>
    <property type="molecule type" value="Genomic_DNA"/>
</dbReference>
<organism evidence="2 3">
    <name type="scientific">Rousettus aegyptiacus</name>
    <name type="common">Egyptian fruit bat</name>
    <name type="synonym">Pteropus aegyptiacus</name>
    <dbReference type="NCBI Taxonomy" id="9407"/>
    <lineage>
        <taxon>Eukaryota</taxon>
        <taxon>Metazoa</taxon>
        <taxon>Chordata</taxon>
        <taxon>Craniata</taxon>
        <taxon>Vertebrata</taxon>
        <taxon>Euteleostomi</taxon>
        <taxon>Mammalia</taxon>
        <taxon>Eutheria</taxon>
        <taxon>Laurasiatheria</taxon>
        <taxon>Chiroptera</taxon>
        <taxon>Yinpterochiroptera</taxon>
        <taxon>Pteropodoidea</taxon>
        <taxon>Pteropodidae</taxon>
        <taxon>Rousettinae</taxon>
        <taxon>Rousettus</taxon>
    </lineage>
</organism>
<proteinExistence type="predicted"/>
<keyword evidence="3" id="KW-1185">Reference proteome</keyword>
<feature type="compositionally biased region" description="Basic and acidic residues" evidence="1">
    <location>
        <begin position="110"/>
        <end position="120"/>
    </location>
</feature>